<accession>A0ABS8YAW0</accession>
<dbReference type="Proteomes" id="UP001199916">
    <property type="component" value="Unassembled WGS sequence"/>
</dbReference>
<dbReference type="InterPro" id="IPR012854">
    <property type="entry name" value="Cu_amine_oxidase-like_N"/>
</dbReference>
<dbReference type="InterPro" id="IPR036582">
    <property type="entry name" value="Mao_N_sf"/>
</dbReference>
<organism evidence="2 3">
    <name type="scientific">Paenibacillus profundus</name>
    <dbReference type="NCBI Taxonomy" id="1173085"/>
    <lineage>
        <taxon>Bacteria</taxon>
        <taxon>Bacillati</taxon>
        <taxon>Bacillota</taxon>
        <taxon>Bacilli</taxon>
        <taxon>Bacillales</taxon>
        <taxon>Paenibacillaceae</taxon>
        <taxon>Paenibacillus</taxon>
    </lineage>
</organism>
<protein>
    <submittedName>
        <fullName evidence="2">Copper amine oxidase N-terminal domain-containing protein</fullName>
    </submittedName>
</protein>
<sequence length="36" mass="3929">MINGNAYAPVRAVAEAADAKVQWNGKERKVTISKKI</sequence>
<comment type="caution">
    <text evidence="2">The sequence shown here is derived from an EMBL/GenBank/DDBJ whole genome shotgun (WGS) entry which is preliminary data.</text>
</comment>
<keyword evidence="3" id="KW-1185">Reference proteome</keyword>
<dbReference type="Gene3D" id="3.30.457.10">
    <property type="entry name" value="Copper amine oxidase-like, N-terminal domain"/>
    <property type="match status" value="1"/>
</dbReference>
<evidence type="ECO:0000313" key="2">
    <source>
        <dbReference type="EMBL" id="MCE5168542.1"/>
    </source>
</evidence>
<evidence type="ECO:0000313" key="3">
    <source>
        <dbReference type="Proteomes" id="UP001199916"/>
    </source>
</evidence>
<feature type="domain" description="Copper amine oxidase-like N-terminal" evidence="1">
    <location>
        <begin position="2"/>
        <end position="35"/>
    </location>
</feature>
<reference evidence="2 3" key="1">
    <citation type="submission" date="2021-11" db="EMBL/GenBank/DDBJ databases">
        <title>Draft genome sequence of Paenibacillus profundus YoMME, a new Gram-positive bacteria with exoelectrogenic properties.</title>
        <authorList>
            <person name="Hubenova Y."/>
            <person name="Hubenova E."/>
            <person name="Manasiev Y."/>
            <person name="Peykov S."/>
            <person name="Mitov M."/>
        </authorList>
    </citation>
    <scope>NUCLEOTIDE SEQUENCE [LARGE SCALE GENOMIC DNA]</scope>
    <source>
        <strain evidence="2 3">YoMME</strain>
    </source>
</reference>
<dbReference type="SUPFAM" id="SSF55383">
    <property type="entry name" value="Copper amine oxidase, domain N"/>
    <property type="match status" value="1"/>
</dbReference>
<proteinExistence type="predicted"/>
<dbReference type="Pfam" id="PF07833">
    <property type="entry name" value="Cu_amine_oxidN1"/>
    <property type="match status" value="1"/>
</dbReference>
<name>A0ABS8YAW0_9BACL</name>
<dbReference type="EMBL" id="JAJNBZ010000002">
    <property type="protein sequence ID" value="MCE5168542.1"/>
    <property type="molecule type" value="Genomic_DNA"/>
</dbReference>
<gene>
    <name evidence="2" type="ORF">LQV63_04345</name>
</gene>
<evidence type="ECO:0000259" key="1">
    <source>
        <dbReference type="Pfam" id="PF07833"/>
    </source>
</evidence>